<gene>
    <name evidence="1" type="ORF">KGA66_04995</name>
</gene>
<sequence length="54" mass="6379">MTCRRRLDPARPPAGEEAQPAVWMRLERRWESCLPEDRARIRRYARVLMKGGAL</sequence>
<name>A0A8J8BBS5_9ACTN</name>
<dbReference type="Proteomes" id="UP000677913">
    <property type="component" value="Unassembled WGS sequence"/>
</dbReference>
<keyword evidence="2" id="KW-1185">Reference proteome</keyword>
<dbReference type="RefSeq" id="WP_211464996.1">
    <property type="nucleotide sequence ID" value="NZ_JAGSXH010000010.1"/>
</dbReference>
<organism evidence="1 2">
    <name type="scientific">Actinocrinis puniceicyclus</name>
    <dbReference type="NCBI Taxonomy" id="977794"/>
    <lineage>
        <taxon>Bacteria</taxon>
        <taxon>Bacillati</taxon>
        <taxon>Actinomycetota</taxon>
        <taxon>Actinomycetes</taxon>
        <taxon>Catenulisporales</taxon>
        <taxon>Actinospicaceae</taxon>
        <taxon>Actinocrinis</taxon>
    </lineage>
</organism>
<comment type="caution">
    <text evidence="1">The sequence shown here is derived from an EMBL/GenBank/DDBJ whole genome shotgun (WGS) entry which is preliminary data.</text>
</comment>
<evidence type="ECO:0000313" key="1">
    <source>
        <dbReference type="EMBL" id="MBS2962391.1"/>
    </source>
</evidence>
<reference evidence="1" key="1">
    <citation type="submission" date="2021-04" db="EMBL/GenBank/DDBJ databases">
        <title>Genome based classification of Actinospica acidithermotolerans sp. nov., an actinobacterium isolated from an Indonesian hot spring.</title>
        <authorList>
            <person name="Kusuma A.B."/>
            <person name="Putra K.E."/>
            <person name="Nafisah S."/>
            <person name="Loh J."/>
            <person name="Nouioui I."/>
            <person name="Goodfellow M."/>
        </authorList>
    </citation>
    <scope>NUCLEOTIDE SEQUENCE</scope>
    <source>
        <strain evidence="1">DSM 45618</strain>
    </source>
</reference>
<proteinExistence type="predicted"/>
<accession>A0A8J8BBS5</accession>
<dbReference type="EMBL" id="JAGSXH010000010">
    <property type="protein sequence ID" value="MBS2962391.1"/>
    <property type="molecule type" value="Genomic_DNA"/>
</dbReference>
<evidence type="ECO:0000313" key="2">
    <source>
        <dbReference type="Proteomes" id="UP000677913"/>
    </source>
</evidence>
<protein>
    <submittedName>
        <fullName evidence="1">Uncharacterized protein</fullName>
    </submittedName>
</protein>
<dbReference type="AlphaFoldDB" id="A0A8J8BBS5"/>